<dbReference type="EMBL" id="RSCL01000018">
    <property type="protein sequence ID" value="RUT01869.1"/>
    <property type="molecule type" value="Genomic_DNA"/>
</dbReference>
<keyword evidence="4 7" id="KW-0812">Transmembrane</keyword>
<dbReference type="NCBIfam" id="TIGR01185">
    <property type="entry name" value="devC"/>
    <property type="match status" value="1"/>
</dbReference>
<evidence type="ECO:0000313" key="9">
    <source>
        <dbReference type="EMBL" id="RUT01869.1"/>
    </source>
</evidence>
<dbReference type="InterPro" id="IPR003838">
    <property type="entry name" value="ABC3_permease_C"/>
</dbReference>
<reference evidence="9" key="2">
    <citation type="journal article" date="2019" name="Genome Biol. Evol.">
        <title>Day and night: Metabolic profiles and evolutionary relationships of six axenic non-marine cyanobacteria.</title>
        <authorList>
            <person name="Will S.E."/>
            <person name="Henke P."/>
            <person name="Boedeker C."/>
            <person name="Huang S."/>
            <person name="Brinkmann H."/>
            <person name="Rohde M."/>
            <person name="Jarek M."/>
            <person name="Friedl T."/>
            <person name="Seufert S."/>
            <person name="Schumacher M."/>
            <person name="Overmann J."/>
            <person name="Neumann-Schaal M."/>
            <person name="Petersen J."/>
        </authorList>
    </citation>
    <scope>NUCLEOTIDE SEQUENCE [LARGE SCALE GENOMIC DNA]</scope>
    <source>
        <strain evidence="9">PCC 7102</strain>
    </source>
</reference>
<evidence type="ECO:0000256" key="6">
    <source>
        <dbReference type="ARBA" id="ARBA00023136"/>
    </source>
</evidence>
<organism evidence="9 10">
    <name type="scientific">Dulcicalothrix desertica PCC 7102</name>
    <dbReference type="NCBI Taxonomy" id="232991"/>
    <lineage>
        <taxon>Bacteria</taxon>
        <taxon>Bacillati</taxon>
        <taxon>Cyanobacteriota</taxon>
        <taxon>Cyanophyceae</taxon>
        <taxon>Nostocales</taxon>
        <taxon>Calotrichaceae</taxon>
        <taxon>Dulcicalothrix</taxon>
    </lineage>
</organism>
<evidence type="ECO:0000256" key="4">
    <source>
        <dbReference type="ARBA" id="ARBA00022692"/>
    </source>
</evidence>
<proteinExistence type="predicted"/>
<name>A0A3S1AIU8_9CYAN</name>
<keyword evidence="3" id="KW-1003">Cell membrane</keyword>
<dbReference type="Pfam" id="PF02687">
    <property type="entry name" value="FtsX"/>
    <property type="match status" value="1"/>
</dbReference>
<evidence type="ECO:0000259" key="8">
    <source>
        <dbReference type="Pfam" id="PF02687"/>
    </source>
</evidence>
<keyword evidence="10" id="KW-1185">Reference proteome</keyword>
<comment type="caution">
    <text evidence="9">The sequence shown here is derived from an EMBL/GenBank/DDBJ whole genome shotgun (WGS) entry which is preliminary data.</text>
</comment>
<accession>A0A3S1AIU8</accession>
<evidence type="ECO:0000256" key="5">
    <source>
        <dbReference type="ARBA" id="ARBA00022989"/>
    </source>
</evidence>
<keyword evidence="5 7" id="KW-1133">Transmembrane helix</keyword>
<keyword evidence="2" id="KW-0813">Transport</keyword>
<evidence type="ECO:0000256" key="3">
    <source>
        <dbReference type="ARBA" id="ARBA00022475"/>
    </source>
</evidence>
<feature type="domain" description="ABC3 transporter permease C-terminal" evidence="8">
    <location>
        <begin position="274"/>
        <end position="384"/>
    </location>
</feature>
<dbReference type="AlphaFoldDB" id="A0A3S1AIU8"/>
<evidence type="ECO:0000313" key="10">
    <source>
        <dbReference type="Proteomes" id="UP000271624"/>
    </source>
</evidence>
<dbReference type="RefSeq" id="WP_127084671.1">
    <property type="nucleotide sequence ID" value="NZ_RSCL01000018.1"/>
</dbReference>
<sequence length="388" mass="43043">MICKFFAKIPLAWQLLVKEKTRLAVAVAGITFANILMFAQMGFEGALFESAIAPHKSFDTDLVLVSRNFETIYSIKDFPTERLYQARGFAGVLEVNPVYIGLGRWSNPETQGLQTILIMGTDPANKIFRSPQLNRDLNELQIQNQVLFDKTALPTNSYIASLFQNQTTPETEVNKIKVRIGGYFSLGKSFATYGNIITSDSTFLRLFASHEPNQIGTGLIKLKTGADIKQVKNNLKLGLPDDVLILTHDEYIDMERNYWGKTTPIGFMFGVGVMVSFIVGCVIVYQILYSDISAHLAEYAMLKAIGYTNNYLLSVLGQEALLLAVLGYLPGLITALAFYKLAANTTKLPVFMTIERGASVFVLTVIMCFVSGIFAMQKLRTADPADLM</sequence>
<feature type="transmembrane region" description="Helical" evidence="7">
    <location>
        <begin position="23"/>
        <end position="43"/>
    </location>
</feature>
<feature type="transmembrane region" description="Helical" evidence="7">
    <location>
        <begin position="360"/>
        <end position="379"/>
    </location>
</feature>
<feature type="transmembrane region" description="Helical" evidence="7">
    <location>
        <begin position="320"/>
        <end position="339"/>
    </location>
</feature>
<reference evidence="9" key="1">
    <citation type="submission" date="2018-12" db="EMBL/GenBank/DDBJ databases">
        <authorList>
            <person name="Will S."/>
            <person name="Neumann-Schaal M."/>
            <person name="Henke P."/>
        </authorList>
    </citation>
    <scope>NUCLEOTIDE SEQUENCE</scope>
    <source>
        <strain evidence="9">PCC 7102</strain>
    </source>
</reference>
<dbReference type="InterPro" id="IPR051125">
    <property type="entry name" value="ABC-4/HrtB_transporter"/>
</dbReference>
<feature type="transmembrane region" description="Helical" evidence="7">
    <location>
        <begin position="265"/>
        <end position="288"/>
    </location>
</feature>
<dbReference type="PANTHER" id="PTHR43738:SF1">
    <property type="entry name" value="HEMIN TRANSPORT SYSTEM PERMEASE PROTEIN HRTB-RELATED"/>
    <property type="match status" value="1"/>
</dbReference>
<dbReference type="GO" id="GO:0005886">
    <property type="term" value="C:plasma membrane"/>
    <property type="evidence" value="ECO:0007669"/>
    <property type="project" value="UniProtKB-SubCell"/>
</dbReference>
<dbReference type="Proteomes" id="UP000271624">
    <property type="component" value="Unassembled WGS sequence"/>
</dbReference>
<evidence type="ECO:0000256" key="2">
    <source>
        <dbReference type="ARBA" id="ARBA00022448"/>
    </source>
</evidence>
<dbReference type="PIRSF" id="PIRSF031773">
    <property type="entry name" value="DevC"/>
    <property type="match status" value="1"/>
</dbReference>
<dbReference type="InterPro" id="IPR005891">
    <property type="entry name" value="DevC"/>
</dbReference>
<dbReference type="PANTHER" id="PTHR43738">
    <property type="entry name" value="ABC TRANSPORTER, MEMBRANE PROTEIN"/>
    <property type="match status" value="1"/>
</dbReference>
<protein>
    <submittedName>
        <fullName evidence="9">ABC transporter</fullName>
    </submittedName>
</protein>
<comment type="subcellular location">
    <subcellularLocation>
        <location evidence="1">Cell membrane</location>
        <topology evidence="1">Multi-pass membrane protein</topology>
    </subcellularLocation>
</comment>
<evidence type="ECO:0000256" key="7">
    <source>
        <dbReference type="SAM" id="Phobius"/>
    </source>
</evidence>
<dbReference type="OrthoDB" id="417886at2"/>
<gene>
    <name evidence="9" type="ORF">DSM106972_064920</name>
</gene>
<keyword evidence="6 7" id="KW-0472">Membrane</keyword>
<evidence type="ECO:0000256" key="1">
    <source>
        <dbReference type="ARBA" id="ARBA00004651"/>
    </source>
</evidence>